<dbReference type="PANTHER" id="PTHR21666">
    <property type="entry name" value="PEPTIDASE-RELATED"/>
    <property type="match status" value="1"/>
</dbReference>
<dbReference type="AlphaFoldDB" id="A0A328BSS7"/>
<feature type="domain" description="M23ase beta-sheet core" evidence="2">
    <location>
        <begin position="277"/>
        <end position="371"/>
    </location>
</feature>
<keyword evidence="1" id="KW-0472">Membrane</keyword>
<keyword evidence="1" id="KW-1133">Transmembrane helix</keyword>
<dbReference type="Pfam" id="PF01551">
    <property type="entry name" value="Peptidase_M23"/>
    <property type="match status" value="1"/>
</dbReference>
<dbReference type="GO" id="GO:0004222">
    <property type="term" value="F:metalloendopeptidase activity"/>
    <property type="evidence" value="ECO:0007669"/>
    <property type="project" value="TreeGrafter"/>
</dbReference>
<name>A0A328BSS7_9CAUL</name>
<keyword evidence="1" id="KW-0812">Transmembrane</keyword>
<accession>A0A328BSS7</accession>
<dbReference type="InterPro" id="IPR050570">
    <property type="entry name" value="Cell_wall_metabolism_enzyme"/>
</dbReference>
<reference evidence="3 4" key="1">
    <citation type="submission" date="2018-05" db="EMBL/GenBank/DDBJ databases">
        <authorList>
            <person name="Lanie J.A."/>
            <person name="Ng W.-L."/>
            <person name="Kazmierczak K.M."/>
            <person name="Andrzejewski T.M."/>
            <person name="Davidsen T.M."/>
            <person name="Wayne K.J."/>
            <person name="Tettelin H."/>
            <person name="Glass J.I."/>
            <person name="Rusch D."/>
            <person name="Podicherti R."/>
            <person name="Tsui H.-C.T."/>
            <person name="Winkler M.E."/>
        </authorList>
    </citation>
    <scope>NUCLEOTIDE SEQUENCE [LARGE SCALE GENOMIC DNA]</scope>
    <source>
        <strain evidence="3 4">BUT-10</strain>
    </source>
</reference>
<evidence type="ECO:0000256" key="1">
    <source>
        <dbReference type="SAM" id="Phobius"/>
    </source>
</evidence>
<evidence type="ECO:0000259" key="2">
    <source>
        <dbReference type="Pfam" id="PF01551"/>
    </source>
</evidence>
<gene>
    <name evidence="3" type="ORF">DJ019_03360</name>
</gene>
<dbReference type="CDD" id="cd12797">
    <property type="entry name" value="M23_peptidase"/>
    <property type="match status" value="1"/>
</dbReference>
<dbReference type="FunFam" id="2.70.70.10:FF:000006">
    <property type="entry name" value="M23 family peptidase"/>
    <property type="match status" value="1"/>
</dbReference>
<dbReference type="Gene3D" id="2.70.70.10">
    <property type="entry name" value="Glucose Permease (Domain IIA)"/>
    <property type="match status" value="1"/>
</dbReference>
<keyword evidence="4" id="KW-1185">Reference proteome</keyword>
<dbReference type="Proteomes" id="UP000249524">
    <property type="component" value="Unassembled WGS sequence"/>
</dbReference>
<dbReference type="OrthoDB" id="9805070at2"/>
<feature type="transmembrane region" description="Helical" evidence="1">
    <location>
        <begin position="39"/>
        <end position="61"/>
    </location>
</feature>
<evidence type="ECO:0000313" key="4">
    <source>
        <dbReference type="Proteomes" id="UP000249524"/>
    </source>
</evidence>
<protein>
    <submittedName>
        <fullName evidence="3">M23 family peptidase</fullName>
    </submittedName>
</protein>
<comment type="caution">
    <text evidence="3">The sequence shown here is derived from an EMBL/GenBank/DDBJ whole genome shotgun (WGS) entry which is preliminary data.</text>
</comment>
<dbReference type="EMBL" id="QFYS01000001">
    <property type="protein sequence ID" value="RAK69056.1"/>
    <property type="molecule type" value="Genomic_DNA"/>
</dbReference>
<evidence type="ECO:0000313" key="3">
    <source>
        <dbReference type="EMBL" id="RAK69056.1"/>
    </source>
</evidence>
<sequence length="388" mass="41575">MHRLTQLRRSLVELFPERHLYVRSGGAMRAFVLSTKKQLVIASGVAGAALWMGVSTAAMLVNLLSVSAADREIARLKAQSERYVADRQARLDSAMARLNAASGSSNDLAASIEKRHAALALLLTDLKGAPGAADALTPAINRALANNADATPMRRVEMVRIGQEQLLDAADSYAKSRADRLRLAFRMAGLQPSSFSDRTGSLGGPLIESKDPRALAAVLDVDDDFALRIQRAARELNEAHVLSEAAQSLPIQRPTASGSQTSGFGVRFDPFTRRPAYHSGLDFSGGHRAPIYATGPGVVAFVGQRSGYGNVVEIDHGRGLKTRYAHLAGFAVQRGQRVAVGQRIAAMGSTGRSTGTHLHYEVWVNGRAQNPGRFLKAGQYVLQATQGD</sequence>
<dbReference type="SUPFAM" id="SSF51261">
    <property type="entry name" value="Duplicated hybrid motif"/>
    <property type="match status" value="1"/>
</dbReference>
<organism evidence="3 4">
    <name type="scientific">Phenylobacterium kunshanense</name>
    <dbReference type="NCBI Taxonomy" id="1445034"/>
    <lineage>
        <taxon>Bacteria</taxon>
        <taxon>Pseudomonadati</taxon>
        <taxon>Pseudomonadota</taxon>
        <taxon>Alphaproteobacteria</taxon>
        <taxon>Caulobacterales</taxon>
        <taxon>Caulobacteraceae</taxon>
        <taxon>Phenylobacterium</taxon>
    </lineage>
</organism>
<dbReference type="InterPro" id="IPR011055">
    <property type="entry name" value="Dup_hybrid_motif"/>
</dbReference>
<dbReference type="RefSeq" id="WP_111274547.1">
    <property type="nucleotide sequence ID" value="NZ_QFYS01000001.1"/>
</dbReference>
<dbReference type="PANTHER" id="PTHR21666:SF270">
    <property type="entry name" value="MUREIN HYDROLASE ACTIVATOR ENVC"/>
    <property type="match status" value="1"/>
</dbReference>
<dbReference type="InterPro" id="IPR016047">
    <property type="entry name" value="M23ase_b-sheet_dom"/>
</dbReference>
<proteinExistence type="predicted"/>